<evidence type="ECO:0000313" key="3">
    <source>
        <dbReference type="Proteomes" id="UP000644588"/>
    </source>
</evidence>
<name>A0ABR9YIP6_9PROT</name>
<feature type="domain" description="ATPase BadF/BadG/BcrA/BcrD type" evidence="1">
    <location>
        <begin position="4"/>
        <end position="267"/>
    </location>
</feature>
<proteinExistence type="predicted"/>
<organism evidence="2 3">
    <name type="scientific">Gluconobacter potus</name>
    <dbReference type="NCBI Taxonomy" id="2724927"/>
    <lineage>
        <taxon>Bacteria</taxon>
        <taxon>Pseudomonadati</taxon>
        <taxon>Pseudomonadota</taxon>
        <taxon>Alphaproteobacteria</taxon>
        <taxon>Acetobacterales</taxon>
        <taxon>Acetobacteraceae</taxon>
        <taxon>Gluconobacter</taxon>
    </lineage>
</organism>
<evidence type="ECO:0000313" key="2">
    <source>
        <dbReference type="EMBL" id="MBF0881669.1"/>
    </source>
</evidence>
<dbReference type="EMBL" id="JABCQF010000001">
    <property type="protein sequence ID" value="MBF0881669.1"/>
    <property type="molecule type" value="Genomic_DNA"/>
</dbReference>
<dbReference type="CDD" id="cd24007">
    <property type="entry name" value="ASKHA_NBD_eukNAGK-like"/>
    <property type="match status" value="1"/>
</dbReference>
<gene>
    <name evidence="2" type="ORF">HKD31_02760</name>
</gene>
<dbReference type="GO" id="GO:0016301">
    <property type="term" value="F:kinase activity"/>
    <property type="evidence" value="ECO:0007669"/>
    <property type="project" value="UniProtKB-KW"/>
</dbReference>
<protein>
    <submittedName>
        <fullName evidence="2">N-acetylglucosamine kinase</fullName>
    </submittedName>
</protein>
<dbReference type="Proteomes" id="UP000644588">
    <property type="component" value="Unassembled WGS sequence"/>
</dbReference>
<dbReference type="Pfam" id="PF01869">
    <property type="entry name" value="BcrAD_BadFG"/>
    <property type="match status" value="1"/>
</dbReference>
<keyword evidence="2" id="KW-0418">Kinase</keyword>
<dbReference type="Gene3D" id="3.30.420.40">
    <property type="match status" value="2"/>
</dbReference>
<reference evidence="2 3" key="2">
    <citation type="submission" date="2020-11" db="EMBL/GenBank/DDBJ databases">
        <title>Description of novel Gluconobacter species.</title>
        <authorList>
            <person name="Cleenwerck I."/>
            <person name="Cnockaert M."/>
            <person name="Borremans W."/>
            <person name="Wieme A.D."/>
            <person name="De Vuyst L."/>
            <person name="Vandamme P."/>
        </authorList>
    </citation>
    <scope>NUCLEOTIDE SEQUENCE [LARGE SCALE GENOMIC DNA]</scope>
    <source>
        <strain evidence="2 3">R-71646</strain>
    </source>
</reference>
<reference evidence="3" key="1">
    <citation type="submission" date="2020-04" db="EMBL/GenBank/DDBJ databases">
        <title>Description of novel Gluconacetobacter.</title>
        <authorList>
            <person name="Sombolestani A."/>
        </authorList>
    </citation>
    <scope>NUCLEOTIDE SEQUENCE [LARGE SCALE GENOMIC DNA]</scope>
    <source>
        <strain evidence="3">R-71646</strain>
    </source>
</reference>
<dbReference type="PANTHER" id="PTHR43190:SF3">
    <property type="entry name" value="N-ACETYL-D-GLUCOSAMINE KINASE"/>
    <property type="match status" value="1"/>
</dbReference>
<keyword evidence="2" id="KW-0808">Transferase</keyword>
<accession>A0ABR9YIP6</accession>
<comment type="caution">
    <text evidence="2">The sequence shown here is derived from an EMBL/GenBank/DDBJ whole genome shotgun (WGS) entry which is preliminary data.</text>
</comment>
<keyword evidence="3" id="KW-1185">Reference proteome</keyword>
<dbReference type="SUPFAM" id="SSF53067">
    <property type="entry name" value="Actin-like ATPase domain"/>
    <property type="match status" value="2"/>
</dbReference>
<evidence type="ECO:0000259" key="1">
    <source>
        <dbReference type="Pfam" id="PF01869"/>
    </source>
</evidence>
<dbReference type="PANTHER" id="PTHR43190">
    <property type="entry name" value="N-ACETYL-D-GLUCOSAMINE KINASE"/>
    <property type="match status" value="1"/>
</dbReference>
<sequence>MALDGGGSKTLLVVLRQDGAIADIGRAGGSNPFDQPLWRETLSGLFARLPPETRAAGLGLAGFGESSTLNQRQRALISASLPNIPLSLTNDVDMACTAAFAGQKGVLLLSGTGSMAWATDGQGHHCRVGGWGSLFGDEGSAFWIGRKALGLVTELLDGRNTQDIAFLEPFQKALDLPSDLTRCGPALLEWYGNLTHERSAVAALARIVARLAEQDCPAAIRMMREAATQLAAHIQTARRKLSRPELPWSYAGGTLQSCFLREAISESCGTPVAPRLPPIGGGLLSAARLAGWSVDADWIDRLAATLEHAGLGN</sequence>
<dbReference type="InterPro" id="IPR002731">
    <property type="entry name" value="ATPase_BadF"/>
</dbReference>
<dbReference type="InterPro" id="IPR052519">
    <property type="entry name" value="Euk-type_GlcNAc_Kinase"/>
</dbReference>
<dbReference type="InterPro" id="IPR043129">
    <property type="entry name" value="ATPase_NBD"/>
</dbReference>